<evidence type="ECO:0000313" key="3">
    <source>
        <dbReference type="EMBL" id="KTD35794.1"/>
    </source>
</evidence>
<accession>A0A0W0WU06</accession>
<dbReference type="Gene3D" id="1.25.40.20">
    <property type="entry name" value="Ankyrin repeat-containing domain"/>
    <property type="match status" value="1"/>
</dbReference>
<dbReference type="PROSITE" id="PS50088">
    <property type="entry name" value="ANK_REPEAT"/>
    <property type="match status" value="1"/>
</dbReference>
<dbReference type="InterPro" id="IPR002110">
    <property type="entry name" value="Ankyrin_rpt"/>
</dbReference>
<organism evidence="3 4">
    <name type="scientific">Legionella nautarum</name>
    <dbReference type="NCBI Taxonomy" id="45070"/>
    <lineage>
        <taxon>Bacteria</taxon>
        <taxon>Pseudomonadati</taxon>
        <taxon>Pseudomonadota</taxon>
        <taxon>Gammaproteobacteria</taxon>
        <taxon>Legionellales</taxon>
        <taxon>Legionellaceae</taxon>
        <taxon>Legionella</taxon>
    </lineage>
</organism>
<reference evidence="3 4" key="1">
    <citation type="submission" date="2015-11" db="EMBL/GenBank/DDBJ databases">
        <title>Genomic analysis of 38 Legionella species identifies large and diverse effector repertoires.</title>
        <authorList>
            <person name="Burstein D."/>
            <person name="Amaro F."/>
            <person name="Zusman T."/>
            <person name="Lifshitz Z."/>
            <person name="Cohen O."/>
            <person name="Gilbert J.A."/>
            <person name="Pupko T."/>
            <person name="Shuman H.A."/>
            <person name="Segal G."/>
        </authorList>
    </citation>
    <scope>NUCLEOTIDE SEQUENCE [LARGE SCALE GENOMIC DNA]</scope>
    <source>
        <strain evidence="3 4">ATCC 49506</strain>
    </source>
</reference>
<dbReference type="PATRIC" id="fig|45070.6.peg.826"/>
<dbReference type="AlphaFoldDB" id="A0A0W0WU06"/>
<sequence length="480" mass="54036">MKPVIHYLWVGQPTKTDPTTIAGHDIAGPINMARALKIQEENGEETNPIKFWCLETHANFYRTTFESEGVDIEICTIEGLLEKESDGDLADRAKSVQGFMAEYLGTVETRVAFKDIFSLFLLASEGGYFFDTNVFPEKNKPISLLGEPVVTTAKSGFQEANDFYMMYSPGRRNADMINIVDDWIREPGFGSVSVFKVAEVPYFNSEMGVQKLSYKSYHMKNDLGLFYWLNREIELFEEHLKYGDIDEQRTFSPSAIALQEASLCYLKDPTEETLLALPFTTNEAFVSDTKSNKGKIYYVNKEKGIAALVLDKCSTLFDIFSVSDKIYGASSEDILTIANEISPSHFHPEYIVNTENCTLLHHAVLSKNTAQVQALLKSGARLDLVATYEIRPSGQILEVTPIQLAQYLQYEEITSLLLQAKDKKQEAPPEMEKEETSSGQAVSREKEDNSVVKQGLFRFFQYPISIINAIKPSITNAHSL</sequence>
<comment type="caution">
    <text evidence="3">The sequence shown here is derived from an EMBL/GenBank/DDBJ whole genome shotgun (WGS) entry which is preliminary data.</text>
</comment>
<dbReference type="RefSeq" id="WP_058503838.1">
    <property type="nucleotide sequence ID" value="NZ_CAAAIF010000001.1"/>
</dbReference>
<dbReference type="EMBL" id="LNYO01000013">
    <property type="protein sequence ID" value="KTD35794.1"/>
    <property type="molecule type" value="Genomic_DNA"/>
</dbReference>
<proteinExistence type="predicted"/>
<dbReference type="STRING" id="45070.Lnau_0778"/>
<dbReference type="OrthoDB" id="5654444at2"/>
<evidence type="ECO:0000256" key="1">
    <source>
        <dbReference type="PROSITE-ProRule" id="PRU00023"/>
    </source>
</evidence>
<dbReference type="Proteomes" id="UP000054725">
    <property type="component" value="Unassembled WGS sequence"/>
</dbReference>
<keyword evidence="4" id="KW-1185">Reference proteome</keyword>
<evidence type="ECO:0000256" key="2">
    <source>
        <dbReference type="SAM" id="MobiDB-lite"/>
    </source>
</evidence>
<evidence type="ECO:0000313" key="4">
    <source>
        <dbReference type="Proteomes" id="UP000054725"/>
    </source>
</evidence>
<protein>
    <submittedName>
        <fullName evidence="3">Uncharacterized protein</fullName>
    </submittedName>
</protein>
<dbReference type="SUPFAM" id="SSF48403">
    <property type="entry name" value="Ankyrin repeat"/>
    <property type="match status" value="1"/>
</dbReference>
<gene>
    <name evidence="3" type="ORF">Lnau_0778</name>
</gene>
<keyword evidence="1" id="KW-0040">ANK repeat</keyword>
<dbReference type="InterPro" id="IPR036770">
    <property type="entry name" value="Ankyrin_rpt-contain_sf"/>
</dbReference>
<feature type="region of interest" description="Disordered" evidence="2">
    <location>
        <begin position="422"/>
        <end position="446"/>
    </location>
</feature>
<feature type="repeat" description="ANK" evidence="1">
    <location>
        <begin position="355"/>
        <end position="387"/>
    </location>
</feature>
<name>A0A0W0WU06_9GAMM</name>
<feature type="compositionally biased region" description="Basic and acidic residues" evidence="2">
    <location>
        <begin position="422"/>
        <end position="436"/>
    </location>
</feature>